<dbReference type="Proteomes" id="UP000071561">
    <property type="component" value="Chromosome"/>
</dbReference>
<dbReference type="PATRIC" id="fig|188932.3.peg.2639"/>
<dbReference type="RefSeq" id="WP_068401426.1">
    <property type="nucleotide sequence ID" value="NZ_CP014504.1"/>
</dbReference>
<dbReference type="EMBL" id="CP014504">
    <property type="protein sequence ID" value="AMP99417.1"/>
    <property type="molecule type" value="Genomic_DNA"/>
</dbReference>
<dbReference type="OrthoDB" id="756335at2"/>
<accession>A0A127VDU9</accession>
<sequence>MRIEIEVPVAGVYISDFDQIAKPAFLEESEDGVKLSFLGIEALKSYQSELLAEDEATGFEGRNETRAKIKKELKKAISENLAIMDSIRNYAEALFTFVYDREGHREDKKQILNNLIENITFTENGLELEEAVKESTYELGPLVLSYKLTFKNYSFNTLDFDFQAIKEQLVADLANLRDAFIANTKKPKTDTK</sequence>
<reference evidence="1 2" key="1">
    <citation type="submission" date="2016-03" db="EMBL/GenBank/DDBJ databases">
        <title>Complete genome sequence of Pedobacter cryoconitis PAMC 27485.</title>
        <authorList>
            <person name="Lee J."/>
            <person name="Kim O.-S."/>
        </authorList>
    </citation>
    <scope>NUCLEOTIDE SEQUENCE [LARGE SCALE GENOMIC DNA]</scope>
    <source>
        <strain evidence="1 2">PAMC 27485</strain>
    </source>
</reference>
<dbReference type="AlphaFoldDB" id="A0A127VDU9"/>
<keyword evidence="2" id="KW-1185">Reference proteome</keyword>
<evidence type="ECO:0000313" key="2">
    <source>
        <dbReference type="Proteomes" id="UP000071561"/>
    </source>
</evidence>
<gene>
    <name evidence="1" type="ORF">AY601_2528</name>
</gene>
<proteinExistence type="predicted"/>
<dbReference type="KEGG" id="pcm:AY601_2528"/>
<evidence type="ECO:0000313" key="1">
    <source>
        <dbReference type="EMBL" id="AMP99417.1"/>
    </source>
</evidence>
<protein>
    <submittedName>
        <fullName evidence="1">Uncharacterized protein</fullName>
    </submittedName>
</protein>
<name>A0A127VDU9_9SPHI</name>
<organism evidence="1 2">
    <name type="scientific">Pedobacter cryoconitis</name>
    <dbReference type="NCBI Taxonomy" id="188932"/>
    <lineage>
        <taxon>Bacteria</taxon>
        <taxon>Pseudomonadati</taxon>
        <taxon>Bacteroidota</taxon>
        <taxon>Sphingobacteriia</taxon>
        <taxon>Sphingobacteriales</taxon>
        <taxon>Sphingobacteriaceae</taxon>
        <taxon>Pedobacter</taxon>
    </lineage>
</organism>